<feature type="compositionally biased region" description="Basic and acidic residues" evidence="1">
    <location>
        <begin position="71"/>
        <end position="84"/>
    </location>
</feature>
<dbReference type="Proteomes" id="UP000664534">
    <property type="component" value="Unassembled WGS sequence"/>
</dbReference>
<dbReference type="EMBL" id="CAJPDT010000052">
    <property type="protein sequence ID" value="CAF9929113.1"/>
    <property type="molecule type" value="Genomic_DNA"/>
</dbReference>
<sequence>MLSMLQALRRTESQTYLMKNLRGKYRRFLVKLASSWREKGAAGSKKASTSKKRNSSSAADPSAPKLANPEGMKRNPEKENKKTGTELPGMIRNEETDSEYEEEPGANQTGSRYRKDHETFPLYKAEHVAIAKWEARCGFNLSLELVWHSQTDGGRSKSQNNFFLQYSPLSQHHKFHDSTAQHFQSFVRAQQSLSFTQSSFPILPARRCANSTCG</sequence>
<comment type="caution">
    <text evidence="2">The sequence shown here is derived from an EMBL/GenBank/DDBJ whole genome shotgun (WGS) entry which is preliminary data.</text>
</comment>
<evidence type="ECO:0000313" key="3">
    <source>
        <dbReference type="Proteomes" id="UP000664534"/>
    </source>
</evidence>
<keyword evidence="3" id="KW-1185">Reference proteome</keyword>
<reference evidence="2" key="1">
    <citation type="submission" date="2021-03" db="EMBL/GenBank/DDBJ databases">
        <authorList>
            <person name="Tagirdzhanova G."/>
        </authorList>
    </citation>
    <scope>NUCLEOTIDE SEQUENCE</scope>
</reference>
<gene>
    <name evidence="2" type="ORF">IMSHALPRED_007817</name>
</gene>
<proteinExistence type="predicted"/>
<protein>
    <submittedName>
        <fullName evidence="2">Uncharacterized protein</fullName>
    </submittedName>
</protein>
<evidence type="ECO:0000313" key="2">
    <source>
        <dbReference type="EMBL" id="CAF9929113.1"/>
    </source>
</evidence>
<accession>A0A8H3FWR0</accession>
<evidence type="ECO:0000256" key="1">
    <source>
        <dbReference type="SAM" id="MobiDB-lite"/>
    </source>
</evidence>
<dbReference type="AlphaFoldDB" id="A0A8H3FWR0"/>
<organism evidence="2 3">
    <name type="scientific">Imshaugia aleurites</name>
    <dbReference type="NCBI Taxonomy" id="172621"/>
    <lineage>
        <taxon>Eukaryota</taxon>
        <taxon>Fungi</taxon>
        <taxon>Dikarya</taxon>
        <taxon>Ascomycota</taxon>
        <taxon>Pezizomycotina</taxon>
        <taxon>Lecanoromycetes</taxon>
        <taxon>OSLEUM clade</taxon>
        <taxon>Lecanoromycetidae</taxon>
        <taxon>Lecanorales</taxon>
        <taxon>Lecanorineae</taxon>
        <taxon>Parmeliaceae</taxon>
        <taxon>Imshaugia</taxon>
    </lineage>
</organism>
<name>A0A8H3FWR0_9LECA</name>
<feature type="region of interest" description="Disordered" evidence="1">
    <location>
        <begin position="39"/>
        <end position="113"/>
    </location>
</feature>